<dbReference type="Proteomes" id="UP001590950">
    <property type="component" value="Unassembled WGS sequence"/>
</dbReference>
<dbReference type="PIRSF" id="PIRSF001617">
    <property type="entry name" value="Alpha-AR"/>
    <property type="match status" value="1"/>
</dbReference>
<feature type="compositionally biased region" description="Basic and acidic residues" evidence="3">
    <location>
        <begin position="1"/>
        <end position="10"/>
    </location>
</feature>
<feature type="domain" description="AMP-dependent synthetase/ligase" evidence="4">
    <location>
        <begin position="259"/>
        <end position="613"/>
    </location>
</feature>
<dbReference type="PROSITE" id="PS00455">
    <property type="entry name" value="AMP_BINDING"/>
    <property type="match status" value="1"/>
</dbReference>
<reference evidence="6 7" key="1">
    <citation type="submission" date="2024-09" db="EMBL/GenBank/DDBJ databases">
        <title>Rethinking Asexuality: The Enigmatic Case of Functional Sexual Genes in Lepraria (Stereocaulaceae).</title>
        <authorList>
            <person name="Doellman M."/>
            <person name="Sun Y."/>
            <person name="Barcenas-Pena A."/>
            <person name="Lumbsch H.T."/>
            <person name="Grewe F."/>
        </authorList>
    </citation>
    <scope>NUCLEOTIDE SEQUENCE [LARGE SCALE GENOMIC DNA]</scope>
    <source>
        <strain evidence="6 7">Mercado 3170</strain>
    </source>
</reference>
<dbReference type="InterPro" id="IPR045851">
    <property type="entry name" value="AMP-bd_C_sf"/>
</dbReference>
<dbReference type="EMBL" id="JBEFKJ010000010">
    <property type="protein sequence ID" value="KAL2043784.1"/>
    <property type="molecule type" value="Genomic_DNA"/>
</dbReference>
<sequence>MDITKGRSPDDVLPQRYRFPTSSRRQRDNTEYKIINAFDLENLPEGWGQNSKPVAALIQGSWALLLRSYVRNDSISLPILFTIEDAGSHEHNGQRTLLNGENEALILQYQIADHCRLGDIHPVASKNCRSKDLDYGCSNAAIFFSSSLTVRKGHKDERLSSVLEFGKDVLEHDFDLVLMVGNSIADISISYRHPILSQCYAETVANTFRKIVETLVAHSELQVANLDIISGEQTSLILGWRAKDPFATMQETCMHHLVESKAREIPGAEAVCAWDGSLTYERLDKLSFVVAERLMRLGVGPGVYVPFACEKSMWTVVATLGILKAGGAFVPLNPKDPAARLLERLKEVQAQIVVTMEPFVPIFKDLVKHVQVVSANTICVNEPAVTCSYGKKLNGLRARGIHGYHQETTSPKDPIFVLFTSGSTGQPKGMIHEHRAICTHAVIHGKAMGYDGARVLQFAAHTFDVAIIDIFTTLIYGGCICIPSEEDRTSNIVDIIYTMKVDYAILTPSFAGLIEPSDVPTLKTLAIGGEPLPQDRIQRWAEKVKLIQIYGPAEVGICLTMDMQPSTPPETVGHPLETCSCWLVDPENSDRLVPIGAVGEMIIAGPTLARGYLNDEVRTQCSFIEAPSWADQLGLRYRRFYKTGDLLRYNVDSFDGSYDFVGRKDSQIKLRGQRIEPGEVEYHVGRLPGVAVSMVARPESGCYAGDLVAVVQMHRTDAQSFQFRNEPICLAPVQSLSIATVRRHLSNALPDYMIPTTCLVIDRMPFVPSLKIDRRQVTFWLTGLVSRPWTAATANLPLLGSNEATAKALSLKIARMVGHKDEVRRFALEGHDFRLQEAGIDSIQIISLSMFLYRDYSRKVPMNALLSSTMTIRELASLVDGSVAVPVNEHNSLPSTSRLTLSIDIMHELTVLQEDCLSIMDTQDSAGAIKAHVPIRNIFLTGATGYLGSAILQKLMSTADVHVYALVSCSTESAGLKRIIAAATMNGRWQDSYANRIHVWQGDLNKPFLGLCEKHLQLLRGTTTPQDTRINAIIHNGARVHYSSDYQTLKPTNVLSTIELLKITANSPSIATFVFISGGEKPHLDSSAAPPDYFAQLNQASGYTQTKFVSEQIVSSCVNHGSFQDKRLQIIKPGYIIGSPSNGIANQSDFIWRLIAGCIEIGAYNRDEAAHWLFIADVDRVARSVVSTVMPDNEGSTACRSGHIERLLDGLRFSNLWALLADGFGYRFEALEQEEWMTRLKNKIMETQENHMLFPLLHILERDGRSVGEKLEQSDEYDPGAVVEAVRKNVEYLIGVGFLPAAAKELHAEDVHSVKK</sequence>
<evidence type="ECO:0000256" key="2">
    <source>
        <dbReference type="ARBA" id="ARBA00022553"/>
    </source>
</evidence>
<organism evidence="6 7">
    <name type="scientific">Stereocaulon virgatum</name>
    <dbReference type="NCBI Taxonomy" id="373712"/>
    <lineage>
        <taxon>Eukaryota</taxon>
        <taxon>Fungi</taxon>
        <taxon>Dikarya</taxon>
        <taxon>Ascomycota</taxon>
        <taxon>Pezizomycotina</taxon>
        <taxon>Lecanoromycetes</taxon>
        <taxon>OSLEUM clade</taxon>
        <taxon>Lecanoromycetidae</taxon>
        <taxon>Lecanorales</taxon>
        <taxon>Lecanorineae</taxon>
        <taxon>Stereocaulaceae</taxon>
        <taxon>Stereocaulon</taxon>
    </lineage>
</organism>
<dbReference type="InterPro" id="IPR010071">
    <property type="entry name" value="AA_adenyl_dom"/>
</dbReference>
<feature type="region of interest" description="Disordered" evidence="3">
    <location>
        <begin position="1"/>
        <end position="25"/>
    </location>
</feature>
<dbReference type="Pfam" id="PF07993">
    <property type="entry name" value="NAD_binding_4"/>
    <property type="match status" value="1"/>
</dbReference>
<evidence type="ECO:0000259" key="4">
    <source>
        <dbReference type="Pfam" id="PF00501"/>
    </source>
</evidence>
<protein>
    <submittedName>
        <fullName evidence="6">Uncharacterized protein</fullName>
    </submittedName>
</protein>
<dbReference type="InterPro" id="IPR000873">
    <property type="entry name" value="AMP-dep_synth/lig_dom"/>
</dbReference>
<accession>A0ABR4AD90</accession>
<comment type="caution">
    <text evidence="6">The sequence shown here is derived from an EMBL/GenBank/DDBJ whole genome shotgun (WGS) entry which is preliminary data.</text>
</comment>
<dbReference type="PANTHER" id="PTHR44845:SF4">
    <property type="entry name" value="NONRIBOSOMAL PEPTIDE SYNTHASE INPA"/>
    <property type="match status" value="1"/>
</dbReference>
<dbReference type="InterPro" id="IPR042099">
    <property type="entry name" value="ANL_N_sf"/>
</dbReference>
<dbReference type="InterPro" id="IPR013120">
    <property type="entry name" value="FAR_NAD-bd"/>
</dbReference>
<dbReference type="Gene3D" id="3.40.50.12780">
    <property type="entry name" value="N-terminal domain of ligase-like"/>
    <property type="match status" value="1"/>
</dbReference>
<dbReference type="SUPFAM" id="SSF56801">
    <property type="entry name" value="Acetyl-CoA synthetase-like"/>
    <property type="match status" value="1"/>
</dbReference>
<dbReference type="InterPro" id="IPR010080">
    <property type="entry name" value="Thioester_reductase-like_dom"/>
</dbReference>
<dbReference type="PANTHER" id="PTHR44845">
    <property type="entry name" value="CARRIER DOMAIN-CONTAINING PROTEIN"/>
    <property type="match status" value="1"/>
</dbReference>
<dbReference type="Pfam" id="PF00501">
    <property type="entry name" value="AMP-binding"/>
    <property type="match status" value="1"/>
</dbReference>
<dbReference type="NCBIfam" id="TIGR01746">
    <property type="entry name" value="Thioester-redct"/>
    <property type="match status" value="1"/>
</dbReference>
<keyword evidence="7" id="KW-1185">Reference proteome</keyword>
<gene>
    <name evidence="6" type="ORF">N7G274_003303</name>
</gene>
<evidence type="ECO:0000256" key="1">
    <source>
        <dbReference type="ARBA" id="ARBA00022450"/>
    </source>
</evidence>
<dbReference type="CDD" id="cd05918">
    <property type="entry name" value="A_NRPS_SidN3_like"/>
    <property type="match status" value="1"/>
</dbReference>
<name>A0ABR4AD90_9LECA</name>
<dbReference type="InterPro" id="IPR020845">
    <property type="entry name" value="AMP-binding_CS"/>
</dbReference>
<evidence type="ECO:0000256" key="3">
    <source>
        <dbReference type="SAM" id="MobiDB-lite"/>
    </source>
</evidence>
<proteinExistence type="predicted"/>
<evidence type="ECO:0000313" key="7">
    <source>
        <dbReference type="Proteomes" id="UP001590950"/>
    </source>
</evidence>
<feature type="domain" description="Thioester reductase (TE)" evidence="5">
    <location>
        <begin position="940"/>
        <end position="1184"/>
    </location>
</feature>
<dbReference type="Gene3D" id="3.30.300.30">
    <property type="match status" value="1"/>
</dbReference>
<evidence type="ECO:0000259" key="5">
    <source>
        <dbReference type="Pfam" id="PF07993"/>
    </source>
</evidence>
<dbReference type="NCBIfam" id="TIGR01733">
    <property type="entry name" value="AA-adenyl-dom"/>
    <property type="match status" value="1"/>
</dbReference>
<dbReference type="Gene3D" id="3.40.50.720">
    <property type="entry name" value="NAD(P)-binding Rossmann-like Domain"/>
    <property type="match status" value="1"/>
</dbReference>
<dbReference type="InterPro" id="IPR036291">
    <property type="entry name" value="NAD(P)-bd_dom_sf"/>
</dbReference>
<dbReference type="SUPFAM" id="SSF51735">
    <property type="entry name" value="NAD(P)-binding Rossmann-fold domains"/>
    <property type="match status" value="1"/>
</dbReference>
<keyword evidence="1" id="KW-0596">Phosphopantetheine</keyword>
<keyword evidence="2" id="KW-0597">Phosphoprotein</keyword>
<evidence type="ECO:0000313" key="6">
    <source>
        <dbReference type="EMBL" id="KAL2043784.1"/>
    </source>
</evidence>